<reference evidence="6 7" key="1">
    <citation type="submission" date="2020-04" db="EMBL/GenBank/DDBJ databases">
        <authorList>
            <person name="Hitch T.C.A."/>
            <person name="Wylensek D."/>
            <person name="Clavel T."/>
        </authorList>
    </citation>
    <scope>NUCLEOTIDE SEQUENCE [LARGE SCALE GENOMIC DNA]</scope>
    <source>
        <strain evidence="6 7">Oil-RF-744-FAT-WT-6-1</strain>
    </source>
</reference>
<dbReference type="RefSeq" id="WP_059075568.1">
    <property type="nucleotide sequence ID" value="NZ_JABAFG010000012.1"/>
</dbReference>
<comment type="caution">
    <text evidence="6">The sequence shown here is derived from an EMBL/GenBank/DDBJ whole genome shotgun (WGS) entry which is preliminary data.</text>
</comment>
<evidence type="ECO:0000259" key="4">
    <source>
        <dbReference type="Pfam" id="PF00588"/>
    </source>
</evidence>
<evidence type="ECO:0000256" key="3">
    <source>
        <dbReference type="ARBA" id="ARBA00022679"/>
    </source>
</evidence>
<sequence length="269" mass="29832">MKEITSRENQWVRMAHSLKKKKGRQEQSRFLAEGFRLLSDAIQVGVMDGICFVTEKGMHHEGFDTFLSRGETLGWTFFHVTDSVYDKIKDTGNPQGMAAMLPLFPYTLQALDTLKADRPVLYLEDIQDPGNLGTILRTAAASNGAAVLLSEDSVDVYNDKAIRSAMGAIFKVPVIQHVTLDDLMAFRKKSGRLLLGTAPMGTVRYTDAPYDKPVILAFGNEGNGLSHELQQQCDALITIPMKQDTESLNLSLSAGIILYKAWEINGFKE</sequence>
<dbReference type="Gene3D" id="3.40.1280.10">
    <property type="match status" value="1"/>
</dbReference>
<dbReference type="Pfam" id="PF00588">
    <property type="entry name" value="SpoU_methylase"/>
    <property type="match status" value="1"/>
</dbReference>
<organism evidence="6 7">
    <name type="scientific">Megasphaera hexanoica</name>
    <dbReference type="NCBI Taxonomy" id="1675036"/>
    <lineage>
        <taxon>Bacteria</taxon>
        <taxon>Bacillati</taxon>
        <taxon>Bacillota</taxon>
        <taxon>Negativicutes</taxon>
        <taxon>Veillonellales</taxon>
        <taxon>Veillonellaceae</taxon>
        <taxon>Megasphaera</taxon>
    </lineage>
</organism>
<dbReference type="Proteomes" id="UP000591071">
    <property type="component" value="Unassembled WGS sequence"/>
</dbReference>
<name>A0A848C228_9FIRM</name>
<gene>
    <name evidence="6" type="ORF">HF872_08210</name>
</gene>
<comment type="similarity">
    <text evidence="1">Belongs to the class IV-like SAM-binding methyltransferase superfamily. RNA methyltransferase TrmH family.</text>
</comment>
<dbReference type="SUPFAM" id="SSF55315">
    <property type="entry name" value="L30e-like"/>
    <property type="match status" value="1"/>
</dbReference>
<dbReference type="CDD" id="cd18095">
    <property type="entry name" value="SpoU-like_rRNA-MTase"/>
    <property type="match status" value="1"/>
</dbReference>
<protein>
    <submittedName>
        <fullName evidence="6">RNA methyltransferase</fullName>
    </submittedName>
</protein>
<proteinExistence type="inferred from homology"/>
<dbReference type="PANTHER" id="PTHR43191:SF2">
    <property type="entry name" value="RRNA METHYLTRANSFERASE 3, MITOCHONDRIAL"/>
    <property type="match status" value="1"/>
</dbReference>
<dbReference type="InterPro" id="IPR001537">
    <property type="entry name" value="SpoU_MeTrfase"/>
</dbReference>
<accession>A0A848C228</accession>
<dbReference type="AlphaFoldDB" id="A0A848C228"/>
<dbReference type="EMBL" id="JABAFG010000012">
    <property type="protein sequence ID" value="NME28603.1"/>
    <property type="molecule type" value="Genomic_DNA"/>
</dbReference>
<feature type="domain" description="tRNA/rRNA methyltransferase SpoU type" evidence="4">
    <location>
        <begin position="120"/>
        <end position="259"/>
    </location>
</feature>
<keyword evidence="2 6" id="KW-0489">Methyltransferase</keyword>
<feature type="domain" description="MRM3-like substrate binding" evidence="5">
    <location>
        <begin position="9"/>
        <end position="99"/>
    </location>
</feature>
<dbReference type="InterPro" id="IPR029064">
    <property type="entry name" value="Ribosomal_eL30-like_sf"/>
</dbReference>
<dbReference type="SUPFAM" id="SSF75217">
    <property type="entry name" value="alpha/beta knot"/>
    <property type="match status" value="1"/>
</dbReference>
<dbReference type="GO" id="GO:0032259">
    <property type="term" value="P:methylation"/>
    <property type="evidence" value="ECO:0007669"/>
    <property type="project" value="UniProtKB-KW"/>
</dbReference>
<keyword evidence="3 6" id="KW-0808">Transferase</keyword>
<dbReference type="Gene3D" id="3.30.1330.30">
    <property type="match status" value="1"/>
</dbReference>
<evidence type="ECO:0000313" key="6">
    <source>
        <dbReference type="EMBL" id="NME28603.1"/>
    </source>
</evidence>
<dbReference type="GO" id="GO:0003723">
    <property type="term" value="F:RNA binding"/>
    <property type="evidence" value="ECO:0007669"/>
    <property type="project" value="InterPro"/>
</dbReference>
<evidence type="ECO:0000313" key="7">
    <source>
        <dbReference type="Proteomes" id="UP000591071"/>
    </source>
</evidence>
<evidence type="ECO:0000256" key="1">
    <source>
        <dbReference type="ARBA" id="ARBA00007228"/>
    </source>
</evidence>
<dbReference type="InterPro" id="IPR053888">
    <property type="entry name" value="MRM3-like_sub_bind"/>
</dbReference>
<dbReference type="Pfam" id="PF22435">
    <property type="entry name" value="MRM3-like_sub_bind"/>
    <property type="match status" value="1"/>
</dbReference>
<evidence type="ECO:0000259" key="5">
    <source>
        <dbReference type="Pfam" id="PF22435"/>
    </source>
</evidence>
<dbReference type="GO" id="GO:0006396">
    <property type="term" value="P:RNA processing"/>
    <property type="evidence" value="ECO:0007669"/>
    <property type="project" value="InterPro"/>
</dbReference>
<evidence type="ECO:0000256" key="2">
    <source>
        <dbReference type="ARBA" id="ARBA00022603"/>
    </source>
</evidence>
<dbReference type="InterPro" id="IPR029028">
    <property type="entry name" value="Alpha/beta_knot_MTases"/>
</dbReference>
<dbReference type="InterPro" id="IPR051259">
    <property type="entry name" value="rRNA_Methyltransferase"/>
</dbReference>
<dbReference type="GO" id="GO:0008173">
    <property type="term" value="F:RNA methyltransferase activity"/>
    <property type="evidence" value="ECO:0007669"/>
    <property type="project" value="InterPro"/>
</dbReference>
<dbReference type="PANTHER" id="PTHR43191">
    <property type="entry name" value="RRNA METHYLTRANSFERASE 3"/>
    <property type="match status" value="1"/>
</dbReference>
<dbReference type="InterPro" id="IPR029026">
    <property type="entry name" value="tRNA_m1G_MTases_N"/>
</dbReference>